<dbReference type="InterPro" id="IPR017871">
    <property type="entry name" value="ABC_transporter-like_CS"/>
</dbReference>
<dbReference type="Pfam" id="PF00005">
    <property type="entry name" value="ABC_tran"/>
    <property type="match status" value="1"/>
</dbReference>
<dbReference type="GO" id="GO:0016887">
    <property type="term" value="F:ATP hydrolysis activity"/>
    <property type="evidence" value="ECO:0007669"/>
    <property type="project" value="InterPro"/>
</dbReference>
<evidence type="ECO:0000256" key="3">
    <source>
        <dbReference type="ARBA" id="ARBA00022840"/>
    </source>
</evidence>
<evidence type="ECO:0000256" key="2">
    <source>
        <dbReference type="ARBA" id="ARBA00022741"/>
    </source>
</evidence>
<evidence type="ECO:0000313" key="5">
    <source>
        <dbReference type="EMBL" id="QGU00985.1"/>
    </source>
</evidence>
<dbReference type="SUPFAM" id="SSF52540">
    <property type="entry name" value="P-loop containing nucleoside triphosphate hydrolases"/>
    <property type="match status" value="1"/>
</dbReference>
<dbReference type="InterPro" id="IPR015854">
    <property type="entry name" value="ABC_transpr_LolD-like"/>
</dbReference>
<gene>
    <name evidence="5" type="primary">bceA1</name>
    <name evidence="5" type="ORF">CKALI_00420</name>
</gene>
<dbReference type="InterPro" id="IPR003439">
    <property type="entry name" value="ABC_transporter-like_ATP-bd"/>
</dbReference>
<dbReference type="CDD" id="cd03255">
    <property type="entry name" value="ABC_MJ0796_LolCDE_FtsE"/>
    <property type="match status" value="1"/>
</dbReference>
<accession>A0A6B8VPM7</accession>
<organism evidence="5 6">
    <name type="scientific">Corynebacterium kalinowskii</name>
    <dbReference type="NCBI Taxonomy" id="2675216"/>
    <lineage>
        <taxon>Bacteria</taxon>
        <taxon>Bacillati</taxon>
        <taxon>Actinomycetota</taxon>
        <taxon>Actinomycetes</taxon>
        <taxon>Mycobacteriales</taxon>
        <taxon>Corynebacteriaceae</taxon>
        <taxon>Corynebacterium</taxon>
    </lineage>
</organism>
<feature type="domain" description="ABC transporter" evidence="4">
    <location>
        <begin position="4"/>
        <end position="240"/>
    </location>
</feature>
<dbReference type="PANTHER" id="PTHR24220:SF685">
    <property type="entry name" value="ABC TRANSPORTER RELATED"/>
    <property type="match status" value="1"/>
</dbReference>
<dbReference type="GO" id="GO:0005524">
    <property type="term" value="F:ATP binding"/>
    <property type="evidence" value="ECO:0007669"/>
    <property type="project" value="UniProtKB-KW"/>
</dbReference>
<dbReference type="Gene3D" id="3.40.50.300">
    <property type="entry name" value="P-loop containing nucleotide triphosphate hydrolases"/>
    <property type="match status" value="1"/>
</dbReference>
<evidence type="ECO:0000259" key="4">
    <source>
        <dbReference type="PROSITE" id="PS50893"/>
    </source>
</evidence>
<dbReference type="EMBL" id="CP046452">
    <property type="protein sequence ID" value="QGU00985.1"/>
    <property type="molecule type" value="Genomic_DNA"/>
</dbReference>
<reference evidence="6" key="1">
    <citation type="submission" date="2019-11" db="EMBL/GenBank/DDBJ databases">
        <title>Complete genome sequence of Corynebacterium kalinowskii 1959, a novel Corynebacterium species isolated from soil of a small paddock in Vilsendorf, Germany.</title>
        <authorList>
            <person name="Schaffert L."/>
            <person name="Ruwe M."/>
            <person name="Milse J."/>
            <person name="Hanuschka K."/>
            <person name="Ortseifen V."/>
            <person name="Droste J."/>
            <person name="Brandt D."/>
            <person name="Schlueter L."/>
            <person name="Kutter Y."/>
            <person name="Vinke S."/>
            <person name="Viehoefer P."/>
            <person name="Jacob L."/>
            <person name="Luebke N.-C."/>
            <person name="Schulte-Berndt E."/>
            <person name="Hain C."/>
            <person name="Linder M."/>
            <person name="Schmidt P."/>
            <person name="Wollenschlaeger L."/>
            <person name="Luttermann T."/>
            <person name="Thieme E."/>
            <person name="Hassa J."/>
            <person name="Haak M."/>
            <person name="Wittchen M."/>
            <person name="Mentz A."/>
            <person name="Persicke M."/>
            <person name="Busche T."/>
            <person name="Ruckert C."/>
        </authorList>
    </citation>
    <scope>NUCLEOTIDE SEQUENCE [LARGE SCALE GENOMIC DNA]</scope>
    <source>
        <strain evidence="6">1959</strain>
    </source>
</reference>
<dbReference type="GO" id="GO:0022857">
    <property type="term" value="F:transmembrane transporter activity"/>
    <property type="evidence" value="ECO:0007669"/>
    <property type="project" value="TreeGrafter"/>
</dbReference>
<dbReference type="PANTHER" id="PTHR24220">
    <property type="entry name" value="IMPORT ATP-BINDING PROTEIN"/>
    <property type="match status" value="1"/>
</dbReference>
<dbReference type="KEGG" id="ckw:CKALI_00420"/>
<dbReference type="InterPro" id="IPR003593">
    <property type="entry name" value="AAA+_ATPase"/>
</dbReference>
<dbReference type="Proteomes" id="UP000427071">
    <property type="component" value="Chromosome"/>
</dbReference>
<dbReference type="GO" id="GO:0005886">
    <property type="term" value="C:plasma membrane"/>
    <property type="evidence" value="ECO:0007669"/>
    <property type="project" value="TreeGrafter"/>
</dbReference>
<sequence length="248" mass="26724">MPLLKASEVTKEFATSDPPVKVLRGISLDVEPGEFLAIMGASGSGKSTLLYAISGMDAPTSGQVWLGDEELTALKPSQLSAVRLARMGFVFQQAYFLENLSIRDNIALPGLKAGHQDVDARVDALMERFDITHVATHAINQVSGGQLQRAALCRALITSPDILFADEPTGALNSAMTKEVLAALIDVRDLGTSIVMVTHDPRCASYADRIIYLRDGLIVDSLTPGPWTADSADSRHERTLEWLAGQSF</sequence>
<keyword evidence="6" id="KW-1185">Reference proteome</keyword>
<protein>
    <submittedName>
        <fullName evidence="5">Bacitracin export ATP-binding protein BceA</fullName>
    </submittedName>
</protein>
<evidence type="ECO:0000313" key="6">
    <source>
        <dbReference type="Proteomes" id="UP000427071"/>
    </source>
</evidence>
<dbReference type="SMART" id="SM00382">
    <property type="entry name" value="AAA"/>
    <property type="match status" value="1"/>
</dbReference>
<dbReference type="InterPro" id="IPR017911">
    <property type="entry name" value="MacB-like_ATP-bd"/>
</dbReference>
<name>A0A6B8VPM7_9CORY</name>
<evidence type="ECO:0000256" key="1">
    <source>
        <dbReference type="ARBA" id="ARBA00022448"/>
    </source>
</evidence>
<dbReference type="InterPro" id="IPR027417">
    <property type="entry name" value="P-loop_NTPase"/>
</dbReference>
<dbReference type="PROSITE" id="PS50893">
    <property type="entry name" value="ABC_TRANSPORTER_2"/>
    <property type="match status" value="1"/>
</dbReference>
<dbReference type="AlphaFoldDB" id="A0A6B8VPM7"/>
<keyword evidence="3 5" id="KW-0067">ATP-binding</keyword>
<proteinExistence type="predicted"/>
<keyword evidence="1" id="KW-0813">Transport</keyword>
<dbReference type="PROSITE" id="PS00211">
    <property type="entry name" value="ABC_TRANSPORTER_1"/>
    <property type="match status" value="1"/>
</dbReference>
<dbReference type="RefSeq" id="WP_156191427.1">
    <property type="nucleotide sequence ID" value="NZ_CP046452.1"/>
</dbReference>
<keyword evidence="2" id="KW-0547">Nucleotide-binding</keyword>